<evidence type="ECO:0000256" key="9">
    <source>
        <dbReference type="ARBA" id="ARBA00022909"/>
    </source>
</evidence>
<evidence type="ECO:0000256" key="2">
    <source>
        <dbReference type="ARBA" id="ARBA00005810"/>
    </source>
</evidence>
<dbReference type="GO" id="GO:0005524">
    <property type="term" value="F:ATP binding"/>
    <property type="evidence" value="ECO:0007669"/>
    <property type="project" value="UniProtKB-KW"/>
</dbReference>
<evidence type="ECO:0000259" key="13">
    <source>
        <dbReference type="Pfam" id="PF01288"/>
    </source>
</evidence>
<keyword evidence="15" id="KW-1185">Reference proteome</keyword>
<dbReference type="InterPro" id="IPR000550">
    <property type="entry name" value="Hppk"/>
</dbReference>
<dbReference type="GO" id="GO:0046654">
    <property type="term" value="P:tetrahydrofolate biosynthetic process"/>
    <property type="evidence" value="ECO:0007669"/>
    <property type="project" value="UniProtKB-UniPathway"/>
</dbReference>
<organism evidence="14 15">
    <name type="scientific">Insolitispirillum peregrinum</name>
    <dbReference type="NCBI Taxonomy" id="80876"/>
    <lineage>
        <taxon>Bacteria</taxon>
        <taxon>Pseudomonadati</taxon>
        <taxon>Pseudomonadota</taxon>
        <taxon>Alphaproteobacteria</taxon>
        <taxon>Rhodospirillales</taxon>
        <taxon>Novispirillaceae</taxon>
        <taxon>Insolitispirillum</taxon>
    </lineage>
</organism>
<dbReference type="UniPathway" id="UPA00077">
    <property type="reaction ID" value="UER00155"/>
</dbReference>
<dbReference type="OrthoDB" id="9808041at2"/>
<evidence type="ECO:0000256" key="5">
    <source>
        <dbReference type="ARBA" id="ARBA00022679"/>
    </source>
</evidence>
<evidence type="ECO:0000313" key="15">
    <source>
        <dbReference type="Proteomes" id="UP000185678"/>
    </source>
</evidence>
<protein>
    <recommendedName>
        <fullName evidence="4">2-amino-4-hydroxy-6-hydroxymethyldihydropteridine pyrophosphokinase</fullName>
        <ecNumber evidence="3">2.7.6.3</ecNumber>
    </recommendedName>
    <alternativeName>
        <fullName evidence="11">6-hydroxymethyl-7,8-dihydropterin pyrophosphokinase</fullName>
    </alternativeName>
    <alternativeName>
        <fullName evidence="12">7,8-dihydro-6-hydroxymethylpterin-pyrophosphokinase</fullName>
    </alternativeName>
</protein>
<evidence type="ECO:0000256" key="12">
    <source>
        <dbReference type="ARBA" id="ARBA00033413"/>
    </source>
</evidence>
<dbReference type="AlphaFoldDB" id="A0A1N7IV32"/>
<dbReference type="RefSeq" id="WP_076398715.1">
    <property type="nucleotide sequence ID" value="NZ_FTOA01000001.1"/>
</dbReference>
<evidence type="ECO:0000256" key="10">
    <source>
        <dbReference type="ARBA" id="ARBA00029409"/>
    </source>
</evidence>
<dbReference type="Pfam" id="PF01288">
    <property type="entry name" value="HPPK"/>
    <property type="match status" value="1"/>
</dbReference>
<dbReference type="Proteomes" id="UP000185678">
    <property type="component" value="Unassembled WGS sequence"/>
</dbReference>
<keyword evidence="9" id="KW-0289">Folate biosynthesis</keyword>
<keyword evidence="5" id="KW-0808">Transferase</keyword>
<dbReference type="Gene3D" id="3.30.70.560">
    <property type="entry name" value="7,8-Dihydro-6-hydroxymethylpterin-pyrophosphokinase HPPK"/>
    <property type="match status" value="1"/>
</dbReference>
<evidence type="ECO:0000313" key="14">
    <source>
        <dbReference type="EMBL" id="SIS40943.1"/>
    </source>
</evidence>
<dbReference type="NCBIfam" id="TIGR01498">
    <property type="entry name" value="folK"/>
    <property type="match status" value="1"/>
</dbReference>
<accession>A0A1N7IV32</accession>
<keyword evidence="6" id="KW-0547">Nucleotide-binding</keyword>
<comment type="pathway">
    <text evidence="1">Cofactor biosynthesis; tetrahydrofolate biosynthesis; 2-amino-4-hydroxy-6-hydroxymethyl-7,8-dihydropteridine diphosphate from 7,8-dihydroneopterin triphosphate: step 4/4.</text>
</comment>
<sequence>MILVAVGANLDSMYGSPLNACQQAVRLLADEKMEVLSLSRWYETAPVPMSDQPWYVNGVALVQSSLSAEECLSGLHRIEDRMGRVRTVVNAPRVIDLDLLAHGGDVRENASLSLPHPRLQERAFVLYPLRDVAPDWVHPRLGLSVDQMMVSLPPDQQIRPLLHD</sequence>
<evidence type="ECO:0000256" key="6">
    <source>
        <dbReference type="ARBA" id="ARBA00022741"/>
    </source>
</evidence>
<name>A0A1N7IV32_9PROT</name>
<dbReference type="GO" id="GO:0046656">
    <property type="term" value="P:folic acid biosynthetic process"/>
    <property type="evidence" value="ECO:0007669"/>
    <property type="project" value="UniProtKB-KW"/>
</dbReference>
<reference evidence="14 15" key="1">
    <citation type="submission" date="2017-01" db="EMBL/GenBank/DDBJ databases">
        <authorList>
            <person name="Mah S.A."/>
            <person name="Swanson W.J."/>
            <person name="Moy G.W."/>
            <person name="Vacquier V.D."/>
        </authorList>
    </citation>
    <scope>NUCLEOTIDE SEQUENCE [LARGE SCALE GENOMIC DNA]</scope>
    <source>
        <strain evidence="14 15">DSM 11589</strain>
    </source>
</reference>
<dbReference type="PANTHER" id="PTHR43071:SF1">
    <property type="entry name" value="2-AMINO-4-HYDROXY-6-HYDROXYMETHYLDIHYDROPTERIDINE PYROPHOSPHOKINASE"/>
    <property type="match status" value="1"/>
</dbReference>
<comment type="function">
    <text evidence="10">Catalyzes the transfer of pyrophosphate from adenosine triphosphate (ATP) to 6-hydroxymethyl-7,8-dihydropterin, an enzymatic step in folate biosynthesis pathway.</text>
</comment>
<dbReference type="GO" id="GO:0003848">
    <property type="term" value="F:2-amino-4-hydroxy-6-hydroxymethyldihydropteridine diphosphokinase activity"/>
    <property type="evidence" value="ECO:0007669"/>
    <property type="project" value="UniProtKB-EC"/>
</dbReference>
<feature type="domain" description="7,8-dihydro-6-hydroxymethylpterin-pyrophosphokinase" evidence="13">
    <location>
        <begin position="4"/>
        <end position="134"/>
    </location>
</feature>
<dbReference type="SUPFAM" id="SSF55083">
    <property type="entry name" value="6-hydroxymethyl-7,8-dihydropterin pyrophosphokinase, HPPK"/>
    <property type="match status" value="1"/>
</dbReference>
<evidence type="ECO:0000256" key="8">
    <source>
        <dbReference type="ARBA" id="ARBA00022840"/>
    </source>
</evidence>
<gene>
    <name evidence="14" type="ORF">SAMN05421779_101645</name>
</gene>
<proteinExistence type="inferred from homology"/>
<dbReference type="GO" id="GO:0016301">
    <property type="term" value="F:kinase activity"/>
    <property type="evidence" value="ECO:0007669"/>
    <property type="project" value="UniProtKB-KW"/>
</dbReference>
<evidence type="ECO:0000256" key="4">
    <source>
        <dbReference type="ARBA" id="ARBA00016218"/>
    </source>
</evidence>
<dbReference type="InterPro" id="IPR035907">
    <property type="entry name" value="Hppk_sf"/>
</dbReference>
<dbReference type="EMBL" id="FTOA01000001">
    <property type="protein sequence ID" value="SIS40943.1"/>
    <property type="molecule type" value="Genomic_DNA"/>
</dbReference>
<dbReference type="CDD" id="cd00483">
    <property type="entry name" value="HPPK"/>
    <property type="match status" value="1"/>
</dbReference>
<dbReference type="PANTHER" id="PTHR43071">
    <property type="entry name" value="2-AMINO-4-HYDROXY-6-HYDROXYMETHYLDIHYDROPTERIDINE PYROPHOSPHOKINASE"/>
    <property type="match status" value="1"/>
</dbReference>
<keyword evidence="7 14" id="KW-0418">Kinase</keyword>
<evidence type="ECO:0000256" key="11">
    <source>
        <dbReference type="ARBA" id="ARBA00029766"/>
    </source>
</evidence>
<comment type="similarity">
    <text evidence="2">Belongs to the HPPK family.</text>
</comment>
<evidence type="ECO:0000256" key="1">
    <source>
        <dbReference type="ARBA" id="ARBA00005051"/>
    </source>
</evidence>
<evidence type="ECO:0000256" key="7">
    <source>
        <dbReference type="ARBA" id="ARBA00022777"/>
    </source>
</evidence>
<evidence type="ECO:0000256" key="3">
    <source>
        <dbReference type="ARBA" id="ARBA00013253"/>
    </source>
</evidence>
<dbReference type="STRING" id="80876.SAMN05421779_101645"/>
<dbReference type="EC" id="2.7.6.3" evidence="3"/>
<keyword evidence="8" id="KW-0067">ATP-binding</keyword>